<feature type="region of interest" description="Disordered" evidence="1">
    <location>
        <begin position="335"/>
        <end position="529"/>
    </location>
</feature>
<keyword evidence="2" id="KW-0472">Membrane</keyword>
<feature type="compositionally biased region" description="Low complexity" evidence="1">
    <location>
        <begin position="446"/>
        <end position="459"/>
    </location>
</feature>
<organism evidence="3 4">
    <name type="scientific">Syncephalis pseudoplumigaleata</name>
    <dbReference type="NCBI Taxonomy" id="1712513"/>
    <lineage>
        <taxon>Eukaryota</taxon>
        <taxon>Fungi</taxon>
        <taxon>Fungi incertae sedis</taxon>
        <taxon>Zoopagomycota</taxon>
        <taxon>Zoopagomycotina</taxon>
        <taxon>Zoopagomycetes</taxon>
        <taxon>Zoopagales</taxon>
        <taxon>Piptocephalidaceae</taxon>
        <taxon>Syncephalis</taxon>
    </lineage>
</organism>
<dbReference type="OrthoDB" id="5596812at2759"/>
<protein>
    <submittedName>
        <fullName evidence="3">Uncharacterized protein</fullName>
    </submittedName>
</protein>
<gene>
    <name evidence="3" type="ORF">SYNPS1DRAFT_21406</name>
</gene>
<dbReference type="Proteomes" id="UP000278143">
    <property type="component" value="Unassembled WGS sequence"/>
</dbReference>
<evidence type="ECO:0000256" key="1">
    <source>
        <dbReference type="SAM" id="MobiDB-lite"/>
    </source>
</evidence>
<feature type="transmembrane region" description="Helical" evidence="2">
    <location>
        <begin position="235"/>
        <end position="261"/>
    </location>
</feature>
<name>A0A4P9Z5N4_9FUNG</name>
<keyword evidence="2" id="KW-0812">Transmembrane</keyword>
<reference evidence="4" key="1">
    <citation type="journal article" date="2018" name="Nat. Microbiol.">
        <title>Leveraging single-cell genomics to expand the fungal tree of life.</title>
        <authorList>
            <person name="Ahrendt S.R."/>
            <person name="Quandt C.A."/>
            <person name="Ciobanu D."/>
            <person name="Clum A."/>
            <person name="Salamov A."/>
            <person name="Andreopoulos B."/>
            <person name="Cheng J.F."/>
            <person name="Woyke T."/>
            <person name="Pelin A."/>
            <person name="Henrissat B."/>
            <person name="Reynolds N.K."/>
            <person name="Benny G.L."/>
            <person name="Smith M.E."/>
            <person name="James T.Y."/>
            <person name="Grigoriev I.V."/>
        </authorList>
    </citation>
    <scope>NUCLEOTIDE SEQUENCE [LARGE SCALE GENOMIC DNA]</scope>
    <source>
        <strain evidence="4">Benny S71-1</strain>
    </source>
</reference>
<feature type="compositionally biased region" description="Basic and acidic residues" evidence="1">
    <location>
        <begin position="385"/>
        <end position="399"/>
    </location>
</feature>
<dbReference type="AlphaFoldDB" id="A0A4P9Z5N4"/>
<evidence type="ECO:0000313" key="3">
    <source>
        <dbReference type="EMBL" id="RKP26940.1"/>
    </source>
</evidence>
<keyword evidence="2" id="KW-1133">Transmembrane helix</keyword>
<feature type="compositionally biased region" description="Polar residues" evidence="1">
    <location>
        <begin position="462"/>
        <end position="474"/>
    </location>
</feature>
<feature type="compositionally biased region" description="Low complexity" evidence="1">
    <location>
        <begin position="505"/>
        <end position="515"/>
    </location>
</feature>
<accession>A0A4P9Z5N4</accession>
<evidence type="ECO:0000313" key="4">
    <source>
        <dbReference type="Proteomes" id="UP000278143"/>
    </source>
</evidence>
<sequence length="696" mass="75750">MPIKLRNFPDTSNQELFISTSVTFTTYKSAAKCNQSMHALPATLPGDDKLPLNVTTANLVTDLRNTAECIYSNGMKRSAHHFIGNVDDYEIALDHTVRDQITGQFYHSRRLEGALAAYNSPIDRPNALLHFGASSNKLPLSTLLEAANLTLNEETRTNGVVLVVYIDYRNRYNLYAPVDRPITYTYRVEAVAGMSTERVEVKPIEREMVTEVARKGIRVIFRQAGLLGHFNVIALLKYLCIALLLGAISKMLLEIVMLYVLPQRYLYHARKYELCSTAKPPRPREVAAPEDDASFYTAHQSAMLASAMALNGGMSPTHPHRLSLLRVVNRTDRSLDSSLSSRSVSEPQRRTSSLPAASRPARSDLVLSDPPSYFSRSVQSPAKRPSMDRLTENTDEDNRTAASSKAQDALSVACASSEGEDDRSMVSIALDGPISLPMQPTNTQHSDLAGSAAATAADSSVHRANTTRTTSTLPHQPAGAGAGAGAPHATRAYRYEPESSRASWTTSTTPMTPYTAAKHGRPDAAKTDSATSHVITSFIQESNMPSMSAASPPFLSDNTIMSYVSANGTQMSIPRVVVENTESEGDIIPSVLASFNAPRNKSIDTGYMAADDSADQRMEEEAAASVQLYREGILTTGESSNEPVSEYESRDDSAGTDTTTIRILNQSGSDSDAYMTSILRAMELFGSDPSYTMEHV</sequence>
<dbReference type="EMBL" id="KZ989301">
    <property type="protein sequence ID" value="RKP26940.1"/>
    <property type="molecule type" value="Genomic_DNA"/>
</dbReference>
<keyword evidence="4" id="KW-1185">Reference proteome</keyword>
<feature type="region of interest" description="Disordered" evidence="1">
    <location>
        <begin position="634"/>
        <end position="658"/>
    </location>
</feature>
<proteinExistence type="predicted"/>
<feature type="compositionally biased region" description="Low complexity" evidence="1">
    <location>
        <begin position="350"/>
        <end position="360"/>
    </location>
</feature>
<evidence type="ECO:0000256" key="2">
    <source>
        <dbReference type="SAM" id="Phobius"/>
    </source>
</evidence>